<dbReference type="PANTHER" id="PTHR38589">
    <property type="entry name" value="BLR0621 PROTEIN"/>
    <property type="match status" value="1"/>
</dbReference>
<evidence type="ECO:0000313" key="3">
    <source>
        <dbReference type="EMBL" id="QQT02730.1"/>
    </source>
</evidence>
<dbReference type="GO" id="GO:0008360">
    <property type="term" value="P:regulation of cell shape"/>
    <property type="evidence" value="ECO:0007669"/>
    <property type="project" value="UniProtKB-UniRule"/>
</dbReference>
<dbReference type="KEGG" id="ppsr:I6J18_16990"/>
<organism evidence="3 4">
    <name type="scientific">Peribacillus psychrosaccharolyticus</name>
    <name type="common">Bacillus psychrosaccharolyticus</name>
    <dbReference type="NCBI Taxonomy" id="1407"/>
    <lineage>
        <taxon>Bacteria</taxon>
        <taxon>Bacillati</taxon>
        <taxon>Bacillota</taxon>
        <taxon>Bacilli</taxon>
        <taxon>Bacillales</taxon>
        <taxon>Bacillaceae</taxon>
        <taxon>Peribacillus</taxon>
    </lineage>
</organism>
<sequence>MSGVVGKKGFTNQKTEGDGKTPIGMYAFGTAFGKTKKLDSITWPYKETTKNDFWVDDPSSKDYNKWVHYKGNPNKKWKSYEVMNHPLYRYGAVISYNMDPVIKGKGSAIFLHVWRGRGTSTAGCAATTEKNVVRILSWLDPAQNPQIVLSSKTSLKNL</sequence>
<evidence type="ECO:0000259" key="2">
    <source>
        <dbReference type="PROSITE" id="PS52029"/>
    </source>
</evidence>
<dbReference type="EMBL" id="CP068053">
    <property type="protein sequence ID" value="QQT02730.1"/>
    <property type="molecule type" value="Genomic_DNA"/>
</dbReference>
<dbReference type="AlphaFoldDB" id="A0A974NRV1"/>
<comment type="pathway">
    <text evidence="1">Cell wall biogenesis; peptidoglycan biosynthesis.</text>
</comment>
<keyword evidence="1" id="KW-0961">Cell wall biogenesis/degradation</keyword>
<feature type="active site" description="Nucleophile" evidence="1">
    <location>
        <position position="124"/>
    </location>
</feature>
<reference evidence="3 4" key="1">
    <citation type="submission" date="2021-01" db="EMBL/GenBank/DDBJ databases">
        <title>FDA dAtabase for Regulatory Grade micrObial Sequences (FDA-ARGOS): Supporting development and validation of Infectious Disease Dx tests.</title>
        <authorList>
            <person name="Nelson B."/>
            <person name="Plummer A."/>
            <person name="Tallon L."/>
            <person name="Sadzewicz L."/>
            <person name="Zhao X."/>
            <person name="Boylan J."/>
            <person name="Ott S."/>
            <person name="Bowen H."/>
            <person name="Vavikolanu K."/>
            <person name="Mehta A."/>
            <person name="Aluvathingal J."/>
            <person name="Nadendla S."/>
            <person name="Myers T."/>
            <person name="Yan Y."/>
            <person name="Sichtig H."/>
        </authorList>
    </citation>
    <scope>NUCLEOTIDE SEQUENCE [LARGE SCALE GENOMIC DNA]</scope>
    <source>
        <strain evidence="3 4">FDAARGOS_1161</strain>
    </source>
</reference>
<keyword evidence="1" id="KW-0573">Peptidoglycan synthesis</keyword>
<dbReference type="GO" id="GO:0071555">
    <property type="term" value="P:cell wall organization"/>
    <property type="evidence" value="ECO:0007669"/>
    <property type="project" value="UniProtKB-UniRule"/>
</dbReference>
<dbReference type="InterPro" id="IPR005490">
    <property type="entry name" value="LD_TPept_cat_dom"/>
</dbReference>
<protein>
    <submittedName>
        <fullName evidence="3">L,D-transpeptidase family protein</fullName>
    </submittedName>
</protein>
<dbReference type="GO" id="GO:0016740">
    <property type="term" value="F:transferase activity"/>
    <property type="evidence" value="ECO:0007669"/>
    <property type="project" value="InterPro"/>
</dbReference>
<evidence type="ECO:0000313" key="4">
    <source>
        <dbReference type="Proteomes" id="UP000595254"/>
    </source>
</evidence>
<dbReference type="PROSITE" id="PS52029">
    <property type="entry name" value="LD_TPASE"/>
    <property type="match status" value="1"/>
</dbReference>
<feature type="active site" description="Proton donor/acceptor" evidence="1">
    <location>
        <position position="112"/>
    </location>
</feature>
<dbReference type="Pfam" id="PF03734">
    <property type="entry name" value="YkuD"/>
    <property type="match status" value="1"/>
</dbReference>
<dbReference type="PANTHER" id="PTHR38589:SF1">
    <property type="entry name" value="BLR0621 PROTEIN"/>
    <property type="match status" value="1"/>
</dbReference>
<keyword evidence="1" id="KW-0133">Cell shape</keyword>
<accession>A0A974NRV1</accession>
<proteinExistence type="predicted"/>
<dbReference type="GO" id="GO:0009252">
    <property type="term" value="P:peptidoglycan biosynthetic process"/>
    <property type="evidence" value="ECO:0007669"/>
    <property type="project" value="UniProtKB-KW"/>
</dbReference>
<gene>
    <name evidence="3" type="ORF">I6J18_16990</name>
</gene>
<name>A0A974NRV1_PERPY</name>
<evidence type="ECO:0000256" key="1">
    <source>
        <dbReference type="PROSITE-ProRule" id="PRU01373"/>
    </source>
</evidence>
<keyword evidence="4" id="KW-1185">Reference proteome</keyword>
<feature type="domain" description="L,D-TPase catalytic" evidence="2">
    <location>
        <begin position="1"/>
        <end position="150"/>
    </location>
</feature>
<dbReference type="Proteomes" id="UP000595254">
    <property type="component" value="Chromosome"/>
</dbReference>